<proteinExistence type="predicted"/>
<sequence length="80" mass="9247">MLELEHGYYYIGSGKRLGKSLGEHFNGKAISWTRDHKALKVAEWFVIKSGDGNYLDVKDRIKERYILQYGQDKVLGGNKR</sequence>
<reference evidence="2" key="1">
    <citation type="journal article" date="2019" name="Int. J. Syst. Evol. Microbiol.">
        <title>The Global Catalogue of Microorganisms (GCM) 10K type strain sequencing project: providing services to taxonomists for standard genome sequencing and annotation.</title>
        <authorList>
            <consortium name="The Broad Institute Genomics Platform"/>
            <consortium name="The Broad Institute Genome Sequencing Center for Infectious Disease"/>
            <person name="Wu L."/>
            <person name="Ma J."/>
        </authorList>
    </citation>
    <scope>NUCLEOTIDE SEQUENCE [LARGE SCALE GENOMIC DNA]</scope>
    <source>
        <strain evidence="2">CCUG 63418</strain>
    </source>
</reference>
<keyword evidence="2" id="KW-1185">Reference proteome</keyword>
<evidence type="ECO:0008006" key="3">
    <source>
        <dbReference type="Google" id="ProtNLM"/>
    </source>
</evidence>
<protein>
    <recommendedName>
        <fullName evidence="3">GIY-YIG domain-containing protein</fullName>
    </recommendedName>
</protein>
<gene>
    <name evidence="1" type="ORF">ACFQZS_03860</name>
</gene>
<organism evidence="1 2">
    <name type="scientific">Mucilaginibacter calamicampi</name>
    <dbReference type="NCBI Taxonomy" id="1302352"/>
    <lineage>
        <taxon>Bacteria</taxon>
        <taxon>Pseudomonadati</taxon>
        <taxon>Bacteroidota</taxon>
        <taxon>Sphingobacteriia</taxon>
        <taxon>Sphingobacteriales</taxon>
        <taxon>Sphingobacteriaceae</taxon>
        <taxon>Mucilaginibacter</taxon>
    </lineage>
</organism>
<dbReference type="Proteomes" id="UP001596958">
    <property type="component" value="Unassembled WGS sequence"/>
</dbReference>
<accession>A0ABW2YU65</accession>
<dbReference type="EMBL" id="JBHTHU010000001">
    <property type="protein sequence ID" value="MFD0749263.1"/>
    <property type="molecule type" value="Genomic_DNA"/>
</dbReference>
<comment type="caution">
    <text evidence="1">The sequence shown here is derived from an EMBL/GenBank/DDBJ whole genome shotgun (WGS) entry which is preliminary data.</text>
</comment>
<name>A0ABW2YU65_9SPHI</name>
<evidence type="ECO:0000313" key="2">
    <source>
        <dbReference type="Proteomes" id="UP001596958"/>
    </source>
</evidence>
<dbReference type="RefSeq" id="WP_377097469.1">
    <property type="nucleotide sequence ID" value="NZ_JBHTHU010000001.1"/>
</dbReference>
<evidence type="ECO:0000313" key="1">
    <source>
        <dbReference type="EMBL" id="MFD0749263.1"/>
    </source>
</evidence>